<evidence type="ECO:0000259" key="1">
    <source>
        <dbReference type="PROSITE" id="PS51733"/>
    </source>
</evidence>
<dbReference type="Pfam" id="PF21948">
    <property type="entry name" value="LplA-B_cat"/>
    <property type="match status" value="1"/>
</dbReference>
<dbReference type="PANTHER" id="PTHR43679">
    <property type="entry name" value="OCTANOYLTRANSFERASE LIPM-RELATED"/>
    <property type="match status" value="1"/>
</dbReference>
<dbReference type="CDD" id="cd16443">
    <property type="entry name" value="LplA"/>
    <property type="match status" value="1"/>
</dbReference>
<dbReference type="InterPro" id="IPR045864">
    <property type="entry name" value="aa-tRNA-synth_II/BPL/LPL"/>
</dbReference>
<dbReference type="InterPro" id="IPR004143">
    <property type="entry name" value="BPL_LPL_catalytic"/>
</dbReference>
<keyword evidence="2" id="KW-0436">Ligase</keyword>
<dbReference type="EMBL" id="FOKA01000008">
    <property type="protein sequence ID" value="SFB14310.1"/>
    <property type="molecule type" value="Genomic_DNA"/>
</dbReference>
<dbReference type="Proteomes" id="UP000199012">
    <property type="component" value="Unassembled WGS sequence"/>
</dbReference>
<feature type="domain" description="BPL/LPL catalytic" evidence="1">
    <location>
        <begin position="150"/>
        <end position="342"/>
    </location>
</feature>
<dbReference type="SUPFAM" id="SSF55681">
    <property type="entry name" value="Class II aaRS and biotin synthetases"/>
    <property type="match status" value="1"/>
</dbReference>
<dbReference type="Gene3D" id="3.30.390.50">
    <property type="entry name" value="CO dehydrogenase flavoprotein, C-terminal domain"/>
    <property type="match status" value="1"/>
</dbReference>
<sequence length="371" mass="40097">MSTPQPLDHLDGEHHGDLKVPGGKLVAVDLMVADGTITRAAVSGDFFLEPDEALDVLSAALVGQRADAGVAALTGAVTDALRQAEATGAVPAPVAMVGFDARAVAMAVRRALGWSTGWDDHAFELLHPGVLPPALHTALDQVLTEELAQGRRGPTLRFWEWEDPAVIIGSFQSVRNEVDLAAAERFGVELVRRISGGGAMFMEAGNCITFSLVVPSSLVDGMTYEESYAFLNQWVLGALADVGVRATTTGLNDISSPAGKLAGSAQKRMVGGAVLHHVTMSYDIDAAKMLQVLRIGREKLSDKGTTSAVRRVDPVRSQTQMPRVEVIEAFKAHFRERYRTVDGALRREELDRAEELRRTKFTDPSWTYRVP</sequence>
<dbReference type="Gene3D" id="3.30.930.10">
    <property type="entry name" value="Bira Bifunctional Protein, Domain 2"/>
    <property type="match status" value="1"/>
</dbReference>
<reference evidence="2 3" key="1">
    <citation type="submission" date="2016-10" db="EMBL/GenBank/DDBJ databases">
        <authorList>
            <person name="de Groot N.N."/>
        </authorList>
    </citation>
    <scope>NUCLEOTIDE SEQUENCE [LARGE SCALE GENOMIC DNA]</scope>
    <source>
        <strain evidence="2 3">CGMCC 4.6945</strain>
    </source>
</reference>
<dbReference type="GO" id="GO:0016874">
    <property type="term" value="F:ligase activity"/>
    <property type="evidence" value="ECO:0007669"/>
    <property type="project" value="UniProtKB-KW"/>
</dbReference>
<dbReference type="InterPro" id="IPR050664">
    <property type="entry name" value="Octanoyltrans_LipM/LipL"/>
</dbReference>
<keyword evidence="3" id="KW-1185">Reference proteome</keyword>
<protein>
    <submittedName>
        <fullName evidence="2">Lipoate-protein ligase A</fullName>
    </submittedName>
</protein>
<organism evidence="2 3">
    <name type="scientific">Cellulomonas marina</name>
    <dbReference type="NCBI Taxonomy" id="988821"/>
    <lineage>
        <taxon>Bacteria</taxon>
        <taxon>Bacillati</taxon>
        <taxon>Actinomycetota</taxon>
        <taxon>Actinomycetes</taxon>
        <taxon>Micrococcales</taxon>
        <taxon>Cellulomonadaceae</taxon>
        <taxon>Cellulomonas</taxon>
    </lineage>
</organism>
<evidence type="ECO:0000313" key="2">
    <source>
        <dbReference type="EMBL" id="SFB14310.1"/>
    </source>
</evidence>
<name>A0A1I0YPC2_9CELL</name>
<dbReference type="PROSITE" id="PS51733">
    <property type="entry name" value="BPL_LPL_CATALYTIC"/>
    <property type="match status" value="1"/>
</dbReference>
<evidence type="ECO:0000313" key="3">
    <source>
        <dbReference type="Proteomes" id="UP000199012"/>
    </source>
</evidence>
<dbReference type="STRING" id="988821.SAMN05421867_10831"/>
<accession>A0A1I0YPC2</accession>
<proteinExistence type="predicted"/>
<dbReference type="PANTHER" id="PTHR43679:SF2">
    <property type="entry name" value="OCTANOYL-[GCVH]:PROTEIN N-OCTANOYLTRANSFERASE"/>
    <property type="match status" value="1"/>
</dbReference>
<dbReference type="AlphaFoldDB" id="A0A1I0YPC2"/>
<gene>
    <name evidence="2" type="ORF">SAMN05421867_10831</name>
</gene>